<dbReference type="NCBIfam" id="TIGR00445">
    <property type="entry name" value="mraY"/>
    <property type="match status" value="1"/>
</dbReference>
<dbReference type="CDD" id="cd06852">
    <property type="entry name" value="GT_MraY"/>
    <property type="match status" value="1"/>
</dbReference>
<feature type="transmembrane region" description="Helical" evidence="12">
    <location>
        <begin position="164"/>
        <end position="185"/>
    </location>
</feature>
<evidence type="ECO:0000256" key="9">
    <source>
        <dbReference type="ARBA" id="ARBA00023136"/>
    </source>
</evidence>
<dbReference type="InterPro" id="IPR003524">
    <property type="entry name" value="PNAcMuramoyl-5peptid_Trfase"/>
</dbReference>
<dbReference type="OrthoDB" id="9805475at2"/>
<keyword evidence="7 12" id="KW-0573">Peptidoglycan synthesis</keyword>
<comment type="function">
    <text evidence="12">Catalyzes the initial step of the lipid cycle reactions in the biosynthesis of the cell wall peptidoglycan: transfers peptidoglycan precursor phospho-MurNAc-pentapeptide from UDP-MurNAc-pentapeptide onto the lipid carrier undecaprenyl phosphate, yielding undecaprenyl-pyrophosphoryl-MurNAc-pentapeptide, known as lipid I.</text>
</comment>
<feature type="transmembrane region" description="Helical" evidence="12">
    <location>
        <begin position="22"/>
        <end position="45"/>
    </location>
</feature>
<keyword evidence="9 12" id="KW-0472">Membrane</keyword>
<dbReference type="PATRIC" id="fig|267850.7.peg.584"/>
<keyword evidence="8 12" id="KW-1133">Transmembrane helix</keyword>
<keyword evidence="4 12" id="KW-0808">Transferase</keyword>
<dbReference type="PROSITE" id="PS01348">
    <property type="entry name" value="MRAY_2"/>
    <property type="match status" value="1"/>
</dbReference>
<dbReference type="InterPro" id="IPR000715">
    <property type="entry name" value="Glycosyl_transferase_4"/>
</dbReference>
<dbReference type="PANTHER" id="PTHR22926:SF5">
    <property type="entry name" value="PHOSPHO-N-ACETYLMURAMOYL-PENTAPEPTIDE-TRANSFERASE HOMOLOG"/>
    <property type="match status" value="1"/>
</dbReference>
<dbReference type="Pfam" id="PF00953">
    <property type="entry name" value="Glycos_transf_4"/>
    <property type="match status" value="1"/>
</dbReference>
<dbReference type="UniPathway" id="UPA00219"/>
<dbReference type="GO" id="GO:0046872">
    <property type="term" value="F:metal ion binding"/>
    <property type="evidence" value="ECO:0007669"/>
    <property type="project" value="UniProtKB-KW"/>
</dbReference>
<keyword evidence="16" id="KW-1185">Reference proteome</keyword>
<feature type="transmembrane region" description="Helical" evidence="12">
    <location>
        <begin position="338"/>
        <end position="357"/>
    </location>
</feature>
<evidence type="ECO:0000313" key="16">
    <source>
        <dbReference type="Proteomes" id="UP000027318"/>
    </source>
</evidence>
<feature type="transmembrane region" description="Helical" evidence="12">
    <location>
        <begin position="73"/>
        <end position="91"/>
    </location>
</feature>
<dbReference type="PANTHER" id="PTHR22926">
    <property type="entry name" value="PHOSPHO-N-ACETYLMURAMOYL-PENTAPEPTIDE-TRANSFERASE"/>
    <property type="match status" value="1"/>
</dbReference>
<evidence type="ECO:0000256" key="7">
    <source>
        <dbReference type="ARBA" id="ARBA00022984"/>
    </source>
</evidence>
<dbReference type="STRING" id="267850.ADINL_0590"/>
<dbReference type="AlphaFoldDB" id="A0A063Y886"/>
<keyword evidence="5 12" id="KW-0812">Transmembrane</keyword>
<feature type="binding site" evidence="14">
    <location>
        <position position="192"/>
    </location>
    <ligand>
        <name>Mg(2+)</name>
        <dbReference type="ChEBI" id="CHEBI:18420"/>
    </ligand>
</feature>
<keyword evidence="3 12" id="KW-0132">Cell division</keyword>
<keyword evidence="10 12" id="KW-0131">Cell cycle</keyword>
<dbReference type="GO" id="GO:0009252">
    <property type="term" value="P:peptidoglycan biosynthetic process"/>
    <property type="evidence" value="ECO:0007669"/>
    <property type="project" value="UniProtKB-UniRule"/>
</dbReference>
<dbReference type="EMBL" id="JMSZ01000015">
    <property type="protein sequence ID" value="KDE40941.1"/>
    <property type="molecule type" value="Genomic_DNA"/>
</dbReference>
<gene>
    <name evidence="12" type="primary">mraY</name>
    <name evidence="15" type="ORF">ADINL_0590</name>
</gene>
<keyword evidence="12" id="KW-1003">Cell membrane</keyword>
<evidence type="ECO:0000256" key="12">
    <source>
        <dbReference type="HAMAP-Rule" id="MF_00038"/>
    </source>
</evidence>
<dbReference type="Proteomes" id="UP000027318">
    <property type="component" value="Unassembled WGS sequence"/>
</dbReference>
<evidence type="ECO:0000256" key="6">
    <source>
        <dbReference type="ARBA" id="ARBA00022960"/>
    </source>
</evidence>
<feature type="transmembrane region" description="Helical" evidence="12">
    <location>
        <begin position="263"/>
        <end position="284"/>
    </location>
</feature>
<name>A0A063Y886_9GAMM</name>
<dbReference type="GO" id="GO:0008963">
    <property type="term" value="F:phospho-N-acetylmuramoyl-pentapeptide-transferase activity"/>
    <property type="evidence" value="ECO:0007669"/>
    <property type="project" value="UniProtKB-UniRule"/>
</dbReference>
<feature type="transmembrane region" description="Helical" evidence="12">
    <location>
        <begin position="97"/>
        <end position="114"/>
    </location>
</feature>
<dbReference type="EC" id="2.7.8.13" evidence="12 13"/>
<dbReference type="InterPro" id="IPR018480">
    <property type="entry name" value="PNAcMuramoyl-5peptid_Trfase_CS"/>
</dbReference>
<dbReference type="RefSeq" id="WP_036543783.1">
    <property type="nucleotide sequence ID" value="NZ_JBKBNO010000008.1"/>
</dbReference>
<evidence type="ECO:0000256" key="10">
    <source>
        <dbReference type="ARBA" id="ARBA00023306"/>
    </source>
</evidence>
<proteinExistence type="inferred from homology"/>
<evidence type="ECO:0000256" key="14">
    <source>
        <dbReference type="PIRSR" id="PIRSR600715-1"/>
    </source>
</evidence>
<dbReference type="GO" id="GO:0051301">
    <property type="term" value="P:cell division"/>
    <property type="evidence" value="ECO:0007669"/>
    <property type="project" value="UniProtKB-KW"/>
</dbReference>
<reference evidence="15 16" key="1">
    <citation type="journal article" date="2005" name="Int. J. Syst. Evol. Microbiol.">
        <title>Nitrincola lacisaponensis gen. nov., sp. nov., a novel alkaliphilic bacterium isolated from an alkaline, saline lake.</title>
        <authorList>
            <person name="Dimitriu P.A."/>
            <person name="Shukla S.K."/>
            <person name="Conradt J."/>
            <person name="Marquez M.C."/>
            <person name="Ventosa A."/>
            <person name="Maglia A."/>
            <person name="Peyton B.M."/>
            <person name="Pinkart H.C."/>
            <person name="Mormile M.R."/>
        </authorList>
    </citation>
    <scope>NUCLEOTIDE SEQUENCE [LARGE SCALE GENOMIC DNA]</scope>
    <source>
        <strain evidence="15 16">4CA</strain>
    </source>
</reference>
<feature type="transmembrane region" description="Helical" evidence="12">
    <location>
        <begin position="197"/>
        <end position="218"/>
    </location>
</feature>
<evidence type="ECO:0000256" key="13">
    <source>
        <dbReference type="NCBIfam" id="TIGR00445"/>
    </source>
</evidence>
<comment type="pathway">
    <text evidence="12">Cell wall biogenesis; peptidoglycan biosynthesis.</text>
</comment>
<evidence type="ECO:0000256" key="8">
    <source>
        <dbReference type="ARBA" id="ARBA00022989"/>
    </source>
</evidence>
<comment type="subcellular location">
    <subcellularLocation>
        <location evidence="12">Cell membrane</location>
        <topology evidence="12">Multi-pass membrane protein</topology>
    </subcellularLocation>
    <subcellularLocation>
        <location evidence="1">Membrane</location>
        <topology evidence="1">Multi-pass membrane protein</topology>
    </subcellularLocation>
</comment>
<evidence type="ECO:0000313" key="15">
    <source>
        <dbReference type="EMBL" id="KDE40941.1"/>
    </source>
</evidence>
<dbReference type="HAMAP" id="MF_00038">
    <property type="entry name" value="MraY"/>
    <property type="match status" value="1"/>
</dbReference>
<organism evidence="15 16">
    <name type="scientific">Nitrincola lacisaponensis</name>
    <dbReference type="NCBI Taxonomy" id="267850"/>
    <lineage>
        <taxon>Bacteria</taxon>
        <taxon>Pseudomonadati</taxon>
        <taxon>Pseudomonadota</taxon>
        <taxon>Gammaproteobacteria</taxon>
        <taxon>Oceanospirillales</taxon>
        <taxon>Oceanospirillaceae</taxon>
        <taxon>Nitrincola</taxon>
    </lineage>
</organism>
<feature type="binding site" evidence="14">
    <location>
        <position position="267"/>
    </location>
    <ligand>
        <name>Mg(2+)</name>
        <dbReference type="ChEBI" id="CHEBI:18420"/>
    </ligand>
</feature>
<evidence type="ECO:0000256" key="4">
    <source>
        <dbReference type="ARBA" id="ARBA00022679"/>
    </source>
</evidence>
<protein>
    <recommendedName>
        <fullName evidence="12 13">Phospho-N-acetylmuramoyl-pentapeptide-transferase</fullName>
        <ecNumber evidence="12 13">2.7.8.13</ecNumber>
    </recommendedName>
    <alternativeName>
        <fullName evidence="12">UDP-MurNAc-pentapeptide phosphotransferase</fullName>
    </alternativeName>
</protein>
<feature type="transmembrane region" description="Helical" evidence="12">
    <location>
        <begin position="290"/>
        <end position="311"/>
    </location>
</feature>
<sequence length="360" mass="39529">MLLLLTEYLTQYFSAFSVFRYITLRGILGVLTALSISLLLGPYLINQLRSRQIGQAVRTDGPQSHLSKSGTPTMGGGLILLAIAVSTLLWGDLSNRYVWITLYVLIIFGAVGWVDDWRKVIEKNPRGLPARWKYFWQSVGGFGAAILLYMTAQSPVETQLIVPFFKDVIIDMGIFFIVFTYFVIVGSSNAVNLTDGLDGLAIMPTVMVAGALAVFAYLSGHVQFANYLHIPYVAGSGELIIICGAIVGAGLGFLWFNTYPAQVFMGDVGALSLGAVLGVVAVIVRQELVLVIMGGIFVLETVSVILQVASYKLTGRRIFRMAPIHHHFELKGWPEPRVIVRFWIISVVLVLIGLATLKLR</sequence>
<keyword evidence="12 14" id="KW-0479">Metal-binding</keyword>
<feature type="transmembrane region" description="Helical" evidence="12">
    <location>
        <begin position="230"/>
        <end position="256"/>
    </location>
</feature>
<feature type="transmembrane region" description="Helical" evidence="12">
    <location>
        <begin position="134"/>
        <end position="152"/>
    </location>
</feature>
<evidence type="ECO:0000256" key="11">
    <source>
        <dbReference type="ARBA" id="ARBA00023316"/>
    </source>
</evidence>
<evidence type="ECO:0000256" key="5">
    <source>
        <dbReference type="ARBA" id="ARBA00022692"/>
    </source>
</evidence>
<dbReference type="GO" id="GO:0071555">
    <property type="term" value="P:cell wall organization"/>
    <property type="evidence" value="ECO:0007669"/>
    <property type="project" value="UniProtKB-KW"/>
</dbReference>
<keyword evidence="6 12" id="KW-0133">Cell shape</keyword>
<keyword evidence="11 12" id="KW-0961">Cell wall biogenesis/degradation</keyword>
<dbReference type="GO" id="GO:0005886">
    <property type="term" value="C:plasma membrane"/>
    <property type="evidence" value="ECO:0007669"/>
    <property type="project" value="UniProtKB-SubCell"/>
</dbReference>
<comment type="similarity">
    <text evidence="2 12">Belongs to the glycosyltransferase 4 family. MraY subfamily.</text>
</comment>
<keyword evidence="12 14" id="KW-0460">Magnesium</keyword>
<dbReference type="GO" id="GO:0051992">
    <property type="term" value="F:UDP-N-acetylmuramoyl-L-alanyl-D-glutamyl-meso-2,6-diaminopimelyl-D-alanyl-D-alanine:undecaprenyl-phosphate transferase activity"/>
    <property type="evidence" value="ECO:0007669"/>
    <property type="project" value="RHEA"/>
</dbReference>
<comment type="catalytic activity">
    <reaction evidence="12">
        <text>UDP-N-acetyl-alpha-D-muramoyl-L-alanyl-gamma-D-glutamyl-meso-2,6-diaminopimeloyl-D-alanyl-D-alanine + di-trans,octa-cis-undecaprenyl phosphate = di-trans,octa-cis-undecaprenyl diphospho-N-acetyl-alpha-D-muramoyl-L-alanyl-D-glutamyl-meso-2,6-diaminopimeloyl-D-alanyl-D-alanine + UMP</text>
        <dbReference type="Rhea" id="RHEA:28386"/>
        <dbReference type="ChEBI" id="CHEBI:57865"/>
        <dbReference type="ChEBI" id="CHEBI:60392"/>
        <dbReference type="ChEBI" id="CHEBI:61386"/>
        <dbReference type="ChEBI" id="CHEBI:61387"/>
        <dbReference type="EC" id="2.7.8.13"/>
    </reaction>
</comment>
<accession>A0A063Y886</accession>
<dbReference type="GO" id="GO:0008360">
    <property type="term" value="P:regulation of cell shape"/>
    <property type="evidence" value="ECO:0007669"/>
    <property type="project" value="UniProtKB-KW"/>
</dbReference>
<evidence type="ECO:0000256" key="2">
    <source>
        <dbReference type="ARBA" id="ARBA00005583"/>
    </source>
</evidence>
<comment type="cofactor">
    <cofactor evidence="12 14">
        <name>Mg(2+)</name>
        <dbReference type="ChEBI" id="CHEBI:18420"/>
    </cofactor>
</comment>
<evidence type="ECO:0000256" key="1">
    <source>
        <dbReference type="ARBA" id="ARBA00004141"/>
    </source>
</evidence>
<evidence type="ECO:0000256" key="3">
    <source>
        <dbReference type="ARBA" id="ARBA00022618"/>
    </source>
</evidence>
<comment type="caution">
    <text evidence="15">The sequence shown here is derived from an EMBL/GenBank/DDBJ whole genome shotgun (WGS) entry which is preliminary data.</text>
</comment>